<accession>A0A1T5A129</accession>
<feature type="transmembrane region" description="Helical" evidence="1">
    <location>
        <begin position="296"/>
        <end position="316"/>
    </location>
</feature>
<dbReference type="Proteomes" id="UP000190541">
    <property type="component" value="Unassembled WGS sequence"/>
</dbReference>
<keyword evidence="3" id="KW-0808">Transferase</keyword>
<dbReference type="AlphaFoldDB" id="A0A1T5A129"/>
<dbReference type="EMBL" id="FUYS01000001">
    <property type="protein sequence ID" value="SKB28660.1"/>
    <property type="molecule type" value="Genomic_DNA"/>
</dbReference>
<dbReference type="PANTHER" id="PTHR43685">
    <property type="entry name" value="GLYCOSYLTRANSFERASE"/>
    <property type="match status" value="1"/>
</dbReference>
<dbReference type="SUPFAM" id="SSF53448">
    <property type="entry name" value="Nucleotide-diphospho-sugar transferases"/>
    <property type="match status" value="1"/>
</dbReference>
<name>A0A1T5A129_9SPHI</name>
<dbReference type="InterPro" id="IPR050834">
    <property type="entry name" value="Glycosyltransf_2"/>
</dbReference>
<evidence type="ECO:0000256" key="1">
    <source>
        <dbReference type="SAM" id="Phobius"/>
    </source>
</evidence>
<gene>
    <name evidence="3" type="ORF">SAMN05660226_00408</name>
</gene>
<keyword evidence="1" id="KW-1133">Transmembrane helix</keyword>
<proteinExistence type="predicted"/>
<evidence type="ECO:0000313" key="3">
    <source>
        <dbReference type="EMBL" id="SKB28660.1"/>
    </source>
</evidence>
<evidence type="ECO:0000313" key="4">
    <source>
        <dbReference type="Proteomes" id="UP000190541"/>
    </source>
</evidence>
<organism evidence="3 4">
    <name type="scientific">Parapedobacter luteus</name>
    <dbReference type="NCBI Taxonomy" id="623280"/>
    <lineage>
        <taxon>Bacteria</taxon>
        <taxon>Pseudomonadati</taxon>
        <taxon>Bacteroidota</taxon>
        <taxon>Sphingobacteriia</taxon>
        <taxon>Sphingobacteriales</taxon>
        <taxon>Sphingobacteriaceae</taxon>
        <taxon>Parapedobacter</taxon>
    </lineage>
</organism>
<sequence length="330" mass="37429">MQLSIIIPVFNRPQEVRDLLESLANQTDPDFEVLVVEDGSTDRCESEVDAFSTRLHIRYCYRENSGPGRARNAGGAFSSGDYLIFLDSDCVLPPHYVQTVRQSLSQDYSDAFGGPDRAREDFSPMQRAINYSMTSFFTTGGIRGGNERFEKFHPRSFNMGFSRVVFEKTGGFAAMRFGEDIDMSIRIIGMGFTTRLIKEAYVYHRRRTTLRRFFKQVYNSGVARINLYKRHPYSLRAVHFAPAAFTVGIALILVLAVLLSPYFLLLLGVHAVFIAADAGARNRNFFIGPLAVVTSYTQLIGYGLGFMHAFMARIIFGQQEFSMFQRSFYN</sequence>
<dbReference type="Pfam" id="PF00535">
    <property type="entry name" value="Glycos_transf_2"/>
    <property type="match status" value="1"/>
</dbReference>
<dbReference type="PANTHER" id="PTHR43685:SF2">
    <property type="entry name" value="GLYCOSYLTRANSFERASE 2-LIKE DOMAIN-CONTAINING PROTEIN"/>
    <property type="match status" value="1"/>
</dbReference>
<keyword evidence="1" id="KW-0472">Membrane</keyword>
<evidence type="ECO:0000259" key="2">
    <source>
        <dbReference type="Pfam" id="PF00535"/>
    </source>
</evidence>
<dbReference type="InterPro" id="IPR001173">
    <property type="entry name" value="Glyco_trans_2-like"/>
</dbReference>
<dbReference type="InterPro" id="IPR029044">
    <property type="entry name" value="Nucleotide-diphossugar_trans"/>
</dbReference>
<dbReference type="GO" id="GO:0016740">
    <property type="term" value="F:transferase activity"/>
    <property type="evidence" value="ECO:0007669"/>
    <property type="project" value="UniProtKB-KW"/>
</dbReference>
<keyword evidence="4" id="KW-1185">Reference proteome</keyword>
<dbReference type="Gene3D" id="3.90.550.10">
    <property type="entry name" value="Spore Coat Polysaccharide Biosynthesis Protein SpsA, Chain A"/>
    <property type="match status" value="1"/>
</dbReference>
<dbReference type="STRING" id="623280.SAMN05660226_00408"/>
<feature type="transmembrane region" description="Helical" evidence="1">
    <location>
        <begin position="243"/>
        <end position="276"/>
    </location>
</feature>
<dbReference type="OrthoDB" id="9813550at2"/>
<reference evidence="3 4" key="1">
    <citation type="submission" date="2017-02" db="EMBL/GenBank/DDBJ databases">
        <authorList>
            <person name="Peterson S.W."/>
        </authorList>
    </citation>
    <scope>NUCLEOTIDE SEQUENCE [LARGE SCALE GENOMIC DNA]</scope>
    <source>
        <strain evidence="3 4">DSM 22899</strain>
    </source>
</reference>
<feature type="domain" description="Glycosyltransferase 2-like" evidence="2">
    <location>
        <begin position="4"/>
        <end position="168"/>
    </location>
</feature>
<protein>
    <submittedName>
        <fullName evidence="3">Glycosyltransferase, catalytic subunit of cellulose synthase and poly-beta-1,6-N-acetylglucosamine synthase</fullName>
    </submittedName>
</protein>
<dbReference type="RefSeq" id="WP_079715121.1">
    <property type="nucleotide sequence ID" value="NZ_FUYS01000001.1"/>
</dbReference>
<keyword evidence="1" id="KW-0812">Transmembrane</keyword>